<reference evidence="2 3" key="1">
    <citation type="submission" date="2018-11" db="EMBL/GenBank/DDBJ databases">
        <authorList>
            <consortium name="Pathogen Informatics"/>
        </authorList>
    </citation>
    <scope>NUCLEOTIDE SEQUENCE [LARGE SCALE GENOMIC DNA]</scope>
</reference>
<proteinExistence type="predicted"/>
<feature type="compositionally biased region" description="Basic and acidic residues" evidence="1">
    <location>
        <begin position="128"/>
        <end position="144"/>
    </location>
</feature>
<evidence type="ECO:0000313" key="3">
    <source>
        <dbReference type="Proteomes" id="UP000270094"/>
    </source>
</evidence>
<evidence type="ECO:0000313" key="2">
    <source>
        <dbReference type="EMBL" id="VDM74267.1"/>
    </source>
</evidence>
<protein>
    <submittedName>
        <fullName evidence="2">Uncharacterized protein</fullName>
    </submittedName>
</protein>
<accession>A0A3P7JDY6</accession>
<keyword evidence="3" id="KW-1185">Reference proteome</keyword>
<feature type="region of interest" description="Disordered" evidence="1">
    <location>
        <begin position="121"/>
        <end position="144"/>
    </location>
</feature>
<dbReference type="OrthoDB" id="297496at2759"/>
<evidence type="ECO:0000256" key="1">
    <source>
        <dbReference type="SAM" id="MobiDB-lite"/>
    </source>
</evidence>
<dbReference type="Proteomes" id="UP000270094">
    <property type="component" value="Unassembled WGS sequence"/>
</dbReference>
<gene>
    <name evidence="2" type="ORF">SVUK_LOCUS9265</name>
</gene>
<organism evidence="2 3">
    <name type="scientific">Strongylus vulgaris</name>
    <name type="common">Blood worm</name>
    <dbReference type="NCBI Taxonomy" id="40348"/>
    <lineage>
        <taxon>Eukaryota</taxon>
        <taxon>Metazoa</taxon>
        <taxon>Ecdysozoa</taxon>
        <taxon>Nematoda</taxon>
        <taxon>Chromadorea</taxon>
        <taxon>Rhabditida</taxon>
        <taxon>Rhabditina</taxon>
        <taxon>Rhabditomorpha</taxon>
        <taxon>Strongyloidea</taxon>
        <taxon>Strongylidae</taxon>
        <taxon>Strongylus</taxon>
    </lineage>
</organism>
<dbReference type="AlphaFoldDB" id="A0A3P7JDY6"/>
<sequence length="144" mass="15815">MQANIDREYMNALAEAADDGAITEKDVKHLSSGNVNSVEGGADELAKKEGGMLLYKVMPTSSKKRLAELSEQKMHLRNRGTQTDIVLLEVRRKGEMELNNELPPQKGSPIRAPSSGFRIANVVPISGDDPKPTIRTTTIREDEV</sequence>
<name>A0A3P7JDY6_STRVU</name>
<dbReference type="EMBL" id="UYYB01094433">
    <property type="protein sequence ID" value="VDM74267.1"/>
    <property type="molecule type" value="Genomic_DNA"/>
</dbReference>